<dbReference type="InterPro" id="IPR001005">
    <property type="entry name" value="SANT/Myb"/>
</dbReference>
<name>A0A0G4FCV5_VITBC</name>
<evidence type="ECO:0008006" key="4">
    <source>
        <dbReference type="Google" id="ProtNLM"/>
    </source>
</evidence>
<protein>
    <recommendedName>
        <fullName evidence="4">Myb-like domain-containing protein</fullName>
    </recommendedName>
</protein>
<keyword evidence="3" id="KW-1185">Reference proteome</keyword>
<feature type="region of interest" description="Disordered" evidence="1">
    <location>
        <begin position="1"/>
        <end position="53"/>
    </location>
</feature>
<evidence type="ECO:0000313" key="3">
    <source>
        <dbReference type="Proteomes" id="UP000041254"/>
    </source>
</evidence>
<dbReference type="OrthoDB" id="212766at2759"/>
<organism evidence="2 3">
    <name type="scientific">Vitrella brassicaformis (strain CCMP3155)</name>
    <dbReference type="NCBI Taxonomy" id="1169540"/>
    <lineage>
        <taxon>Eukaryota</taxon>
        <taxon>Sar</taxon>
        <taxon>Alveolata</taxon>
        <taxon>Colpodellida</taxon>
        <taxon>Vitrellaceae</taxon>
        <taxon>Vitrella</taxon>
    </lineage>
</organism>
<dbReference type="CDD" id="cd00167">
    <property type="entry name" value="SANT"/>
    <property type="match status" value="1"/>
</dbReference>
<feature type="region of interest" description="Disordered" evidence="1">
    <location>
        <begin position="168"/>
        <end position="191"/>
    </location>
</feature>
<accession>A0A0G4FCV5</accession>
<dbReference type="InterPro" id="IPR009057">
    <property type="entry name" value="Homeodomain-like_sf"/>
</dbReference>
<dbReference type="SUPFAM" id="SSF46689">
    <property type="entry name" value="Homeodomain-like"/>
    <property type="match status" value="1"/>
</dbReference>
<proteinExistence type="predicted"/>
<dbReference type="Gene3D" id="1.10.10.60">
    <property type="entry name" value="Homeodomain-like"/>
    <property type="match status" value="1"/>
</dbReference>
<sequence>MTQLHLFNFGKKDRTEDQQSASPDEAIVMPRARARARSSDDADEGTRRRRPVKVGATSWYGPAVDRVNAYEAAKLNGGRIGASRVRGYRDKVAIEEVTWEKNQIIALETARREVPSGAFLYWDQIAERVPGKTATQCEDYVRTQLFNRAAGTNKNFFKEQIFVKEPEMKVRRRRRSSSSSAARESSSSDAGAAAAPFGFFAGLFGR</sequence>
<feature type="compositionally biased region" description="Basic and acidic residues" evidence="1">
    <location>
        <begin position="37"/>
        <end position="46"/>
    </location>
</feature>
<reference evidence="2 3" key="1">
    <citation type="submission" date="2014-11" db="EMBL/GenBank/DDBJ databases">
        <authorList>
            <person name="Zhu J."/>
            <person name="Qi W."/>
            <person name="Song R."/>
        </authorList>
    </citation>
    <scope>NUCLEOTIDE SEQUENCE [LARGE SCALE GENOMIC DNA]</scope>
</reference>
<gene>
    <name evidence="2" type="ORF">Vbra_15009</name>
</gene>
<dbReference type="Proteomes" id="UP000041254">
    <property type="component" value="Unassembled WGS sequence"/>
</dbReference>
<dbReference type="InParanoid" id="A0A0G4FCV5"/>
<dbReference type="VEuPathDB" id="CryptoDB:Vbra_15009"/>
<dbReference type="AlphaFoldDB" id="A0A0G4FCV5"/>
<evidence type="ECO:0000313" key="2">
    <source>
        <dbReference type="EMBL" id="CEM10753.1"/>
    </source>
</evidence>
<feature type="compositionally biased region" description="Low complexity" evidence="1">
    <location>
        <begin position="177"/>
        <end position="191"/>
    </location>
</feature>
<evidence type="ECO:0000256" key="1">
    <source>
        <dbReference type="SAM" id="MobiDB-lite"/>
    </source>
</evidence>
<dbReference type="EMBL" id="CDMY01000405">
    <property type="protein sequence ID" value="CEM10753.1"/>
    <property type="molecule type" value="Genomic_DNA"/>
</dbReference>